<keyword evidence="6" id="KW-1185">Reference proteome</keyword>
<gene>
    <name evidence="5" type="ORF">BTJ68_05051</name>
</gene>
<dbReference type="InterPro" id="IPR011989">
    <property type="entry name" value="ARM-like"/>
</dbReference>
<dbReference type="InterPro" id="IPR045065">
    <property type="entry name" value="XPO1/5"/>
</dbReference>
<dbReference type="GO" id="GO:0005049">
    <property type="term" value="F:nuclear export signal receptor activity"/>
    <property type="evidence" value="ECO:0007669"/>
    <property type="project" value="InterPro"/>
</dbReference>
<dbReference type="PANTHER" id="PTHR11223">
    <property type="entry name" value="EXPORTIN 1/5"/>
    <property type="match status" value="1"/>
</dbReference>
<dbReference type="GO" id="GO:0042565">
    <property type="term" value="C:RNA nuclear export complex"/>
    <property type="evidence" value="ECO:0007669"/>
    <property type="project" value="TreeGrafter"/>
</dbReference>
<evidence type="ECO:0000313" key="6">
    <source>
        <dbReference type="Proteomes" id="UP000194280"/>
    </source>
</evidence>
<reference evidence="5 6" key="1">
    <citation type="submission" date="2017-01" db="EMBL/GenBank/DDBJ databases">
        <title>The recent genome duplication of the halophilic yeast Hortaea werneckii: insights from long-read sequencing.</title>
        <authorList>
            <person name="Sinha S."/>
            <person name="Flibotte S."/>
            <person name="Neira M."/>
            <person name="Lenassi M."/>
            <person name="Gostincar C."/>
            <person name="Stajich J.E."/>
            <person name="Nislow C.E."/>
        </authorList>
    </citation>
    <scope>NUCLEOTIDE SEQUENCE [LARGE SCALE GENOMIC DNA]</scope>
    <source>
        <strain evidence="5 6">EXF-2000</strain>
    </source>
</reference>
<dbReference type="SUPFAM" id="SSF48371">
    <property type="entry name" value="ARM repeat"/>
    <property type="match status" value="1"/>
</dbReference>
<feature type="domain" description="Importin N-terminal" evidence="3">
    <location>
        <begin position="46"/>
        <end position="104"/>
    </location>
</feature>
<dbReference type="Pfam" id="PF03810">
    <property type="entry name" value="IBN_N"/>
    <property type="match status" value="1"/>
</dbReference>
<proteinExistence type="inferred from homology"/>
<organism evidence="5 6">
    <name type="scientific">Hortaea werneckii EXF-2000</name>
    <dbReference type="NCBI Taxonomy" id="1157616"/>
    <lineage>
        <taxon>Eukaryota</taxon>
        <taxon>Fungi</taxon>
        <taxon>Dikarya</taxon>
        <taxon>Ascomycota</taxon>
        <taxon>Pezizomycotina</taxon>
        <taxon>Dothideomycetes</taxon>
        <taxon>Dothideomycetidae</taxon>
        <taxon>Mycosphaerellales</taxon>
        <taxon>Teratosphaeriaceae</taxon>
        <taxon>Hortaea</taxon>
    </lineage>
</organism>
<dbReference type="InParanoid" id="A0A1Z5TGN3"/>
<dbReference type="InterPro" id="IPR001494">
    <property type="entry name" value="Importin-beta_N"/>
</dbReference>
<sequence>MDGAFDTYWAQPQPPTSDHLSSIRQALDATLDPRVPNDVRQQALGHLESLKHQPDAPHYGFALADDWQQNAGVRYFGLQLLEFAVRYKWTEYNPAHTEQIRTWIKCLAGSLRDDDRADPSFLRNKVAQVWVEVAKRSWGDEWMDMDAALVTLWEKPMSEKGVVNKLFVCYVLETLSEDVVNSEDPVAGLRLDVLGAALNEIMIPLGLYEEYRHTRPGNQKEVRCGEQGWLSRMAEFFALCVKQARMGGQHVELVEKMSSCAVKALNAMRPTMSWISLRAAVEANCVDCLFLPLHTEDVALQTAATETLHALLARPYNAHWHDSWLEIVVQAMRADRLALIKNAFEQSASQPGEDDAKYTLQKKMSEVLSVLSDNIAYHPTDLVTGNKLDLPLFFDLLLQVLQSKSLVVSIPVLHSWSKLLSCEEGSVIDLVFQALGPLVQTCSERLLRYENLPSSIAEEDTVCLFLDEDFDTIPERHAFLGNYRRYCTNIIQTIARSRPLDALQHVLSQMSDLLTTGTYSGGRGFNSENYSKSSFSVLRFDAQYTVVSAALKGYSAWCADASALSHEEPIFAKAEADRQQAEQALQEWSYGIMETHTDDPEVAAMVLQTLVSILRTLKSAGIERFVLHVVQHLLTMQLYDNPTHTAFSDSVKSFEGLRVVELQKLALTFSNELLQVYNELEPRIGVLAQKHSEDVRLVWGYKAFLFMIIHRASNIAPNERLARLQGMLAPVYEAWQDQSLSKSVVSLESFCEALALDNLADFFQQHGFHRVADWSAQQLDTSGQARQTAIKERNDSIPLRMTKSMLAATTEKLKPGSEEFETACALWAPLIPVILPPLMKMLRHAQAYHNMSNWSQLPDELQQVVKRSLQDRFWQSGISSESKEDFYKRISGSKTSLEGFASVVRGTMRNVREQGYHIIYLLTKFDERFYGALAEGGNGGNMEAGWAELLAQALFQDAKCLGANHLHPIINLTTGLVQRCPPQRRAQVLPFLIGGLFNGLDAKVSSEWEAIAEAQQGRAGREEDELGDEMRTESVLRQLTYSMVSFVPFLLEHERQQLASNGKNDNGVAPPLAKPTVSELVLSDPSILEPMMLFCTHALRMHDQRCCSTICKTFRTILPLFTHPSAPPAPQVREFISTEVLKAAITSLNEPYFADLQKDLASLIAQMLVLYTRLTGTPRDVLLSLPDMSVAKVDRALGRLVGERGEAKGSERQQRAVVLELLEGVRGVSIYEAGKIRKEAPKKKAGVQEKYMQVEQQPAGLGDGQGGEELEGVAGLFGDA</sequence>
<dbReference type="GO" id="GO:0006405">
    <property type="term" value="P:RNA export from nucleus"/>
    <property type="evidence" value="ECO:0007669"/>
    <property type="project" value="TreeGrafter"/>
</dbReference>
<evidence type="ECO:0000256" key="1">
    <source>
        <dbReference type="ARBA" id="ARBA00009466"/>
    </source>
</evidence>
<dbReference type="GO" id="GO:0005737">
    <property type="term" value="C:cytoplasm"/>
    <property type="evidence" value="ECO:0007669"/>
    <property type="project" value="TreeGrafter"/>
</dbReference>
<dbReference type="STRING" id="1157616.A0A1Z5TGN3"/>
<dbReference type="Proteomes" id="UP000194280">
    <property type="component" value="Unassembled WGS sequence"/>
</dbReference>
<name>A0A1Z5TGN3_HORWE</name>
<feature type="domain" description="Exportin-5 C-terminal" evidence="4">
    <location>
        <begin position="356"/>
        <end position="1227"/>
    </location>
</feature>
<accession>A0A1Z5TGN3</accession>
<evidence type="ECO:0000259" key="4">
    <source>
        <dbReference type="Pfam" id="PF19273"/>
    </source>
</evidence>
<comment type="similarity">
    <text evidence="1">Belongs to the exportin family.</text>
</comment>
<dbReference type="OrthoDB" id="2215036at2759"/>
<evidence type="ECO:0000256" key="2">
    <source>
        <dbReference type="SAM" id="MobiDB-lite"/>
    </source>
</evidence>
<dbReference type="Pfam" id="PF19273">
    <property type="entry name" value="Exportin-5"/>
    <property type="match status" value="1"/>
</dbReference>
<comment type="caution">
    <text evidence="5">The sequence shown here is derived from an EMBL/GenBank/DDBJ whole genome shotgun (WGS) entry which is preliminary data.</text>
</comment>
<dbReference type="InterPro" id="IPR016024">
    <property type="entry name" value="ARM-type_fold"/>
</dbReference>
<evidence type="ECO:0000313" key="5">
    <source>
        <dbReference type="EMBL" id="OTA35158.1"/>
    </source>
</evidence>
<dbReference type="GO" id="GO:0006611">
    <property type="term" value="P:protein export from nucleus"/>
    <property type="evidence" value="ECO:0007669"/>
    <property type="project" value="InterPro"/>
</dbReference>
<dbReference type="GO" id="GO:0031267">
    <property type="term" value="F:small GTPase binding"/>
    <property type="evidence" value="ECO:0007669"/>
    <property type="project" value="InterPro"/>
</dbReference>
<protein>
    <submittedName>
        <fullName evidence="5">Uncharacterized protein</fullName>
    </submittedName>
</protein>
<dbReference type="EMBL" id="MUNK01000048">
    <property type="protein sequence ID" value="OTA35158.1"/>
    <property type="molecule type" value="Genomic_DNA"/>
</dbReference>
<dbReference type="GO" id="GO:0003723">
    <property type="term" value="F:RNA binding"/>
    <property type="evidence" value="ECO:0007669"/>
    <property type="project" value="TreeGrafter"/>
</dbReference>
<dbReference type="PANTHER" id="PTHR11223:SF3">
    <property type="entry name" value="EXPORTIN-5"/>
    <property type="match status" value="1"/>
</dbReference>
<dbReference type="Gene3D" id="1.25.10.10">
    <property type="entry name" value="Leucine-rich Repeat Variant"/>
    <property type="match status" value="1"/>
</dbReference>
<dbReference type="VEuPathDB" id="FungiDB:BTJ68_05051"/>
<dbReference type="FunCoup" id="A0A1Z5TGN3">
    <property type="interactions" value="1396"/>
</dbReference>
<dbReference type="AlphaFoldDB" id="A0A1Z5TGN3"/>
<dbReference type="GO" id="GO:0005634">
    <property type="term" value="C:nucleus"/>
    <property type="evidence" value="ECO:0007669"/>
    <property type="project" value="TreeGrafter"/>
</dbReference>
<feature type="region of interest" description="Disordered" evidence="2">
    <location>
        <begin position="1"/>
        <end position="20"/>
    </location>
</feature>
<dbReference type="InterPro" id="IPR045478">
    <property type="entry name" value="Exportin-5_C"/>
</dbReference>
<evidence type="ECO:0000259" key="3">
    <source>
        <dbReference type="Pfam" id="PF03810"/>
    </source>
</evidence>